<comment type="caution">
    <text evidence="1">The sequence shown here is derived from an EMBL/GenBank/DDBJ whole genome shotgun (WGS) entry which is preliminary data.</text>
</comment>
<dbReference type="OrthoDB" id="3402853at2"/>
<keyword evidence="2" id="KW-1185">Reference proteome</keyword>
<proteinExistence type="predicted"/>
<reference evidence="1 2" key="1">
    <citation type="submission" date="2018-05" db="EMBL/GenBank/DDBJ databases">
        <title>Micromonospora from Atacama Desert.</title>
        <authorList>
            <person name="Carro L."/>
            <person name="Goodfellow M."/>
            <person name="Klenk H.-P."/>
        </authorList>
    </citation>
    <scope>NUCLEOTIDE SEQUENCE [LARGE SCALE GENOMIC DNA]</scope>
    <source>
        <strain evidence="1 2">LB32</strain>
    </source>
</reference>
<sequence>MMIVLFDDDREWYIQGGVFEDIVDSAPAGMLQDDDLLMHLRPARAMGLLDLRRREPDRAERIVAALTEGVIERMRKIDQSDNKLVEFYKGLLKIAARRDAND</sequence>
<name>A0A3N9WKZ3_9ACTN</name>
<dbReference type="Proteomes" id="UP000266889">
    <property type="component" value="Unassembled WGS sequence"/>
</dbReference>
<accession>A0A3N9WKZ3</accession>
<dbReference type="AlphaFoldDB" id="A0A3N9WKZ3"/>
<evidence type="ECO:0000313" key="1">
    <source>
        <dbReference type="EMBL" id="RQX01612.1"/>
    </source>
</evidence>
<protein>
    <submittedName>
        <fullName evidence="1">Uncharacterized protein</fullName>
    </submittedName>
</protein>
<evidence type="ECO:0000313" key="2">
    <source>
        <dbReference type="Proteomes" id="UP000266889"/>
    </source>
</evidence>
<dbReference type="EMBL" id="QGSY01000330">
    <property type="protein sequence ID" value="RQX01612.1"/>
    <property type="molecule type" value="Genomic_DNA"/>
</dbReference>
<organism evidence="1 2">
    <name type="scientific">Micromonospora arida</name>
    <dbReference type="NCBI Taxonomy" id="2203715"/>
    <lineage>
        <taxon>Bacteria</taxon>
        <taxon>Bacillati</taxon>
        <taxon>Actinomycetota</taxon>
        <taxon>Actinomycetes</taxon>
        <taxon>Micromonosporales</taxon>
        <taxon>Micromonosporaceae</taxon>
        <taxon>Micromonospora</taxon>
    </lineage>
</organism>
<gene>
    <name evidence="1" type="ORF">DLJ58_32320</name>
</gene>
<dbReference type="RefSeq" id="WP_124862512.1">
    <property type="nucleotide sequence ID" value="NZ_QGSY01000330.1"/>
</dbReference>